<proteinExistence type="evidence at transcript level"/>
<dbReference type="InterPro" id="IPR006170">
    <property type="entry name" value="PBP/GOBP"/>
</dbReference>
<dbReference type="GO" id="GO:0005549">
    <property type="term" value="F:odorant binding"/>
    <property type="evidence" value="ECO:0007669"/>
    <property type="project" value="InterPro"/>
</dbReference>
<evidence type="ECO:0000313" key="2">
    <source>
        <dbReference type="EMBL" id="AMP19494.1"/>
    </source>
</evidence>
<dbReference type="CDD" id="cd23992">
    <property type="entry name" value="PBP_GOBP"/>
    <property type="match status" value="1"/>
</dbReference>
<protein>
    <submittedName>
        <fullName evidence="2">Odorant binding protein 12</fullName>
    </submittedName>
</protein>
<accession>A0A4P2HJ07</accession>
<sequence>MYFQSGCQLFLCILGVIQLVSPSRADNLLFNRIAAPDLEMCSRDTGVTVNGFEEVREKQGLGHSELCFLKCVLEKVGFLKDGKLVVEAAKDLFQNEINEKREECLRRIGPLSTCDDLQQIETCRHNS</sequence>
<organism evidence="2">
    <name type="scientific">Tomicus yunnanensis</name>
    <dbReference type="NCBI Taxonomy" id="768153"/>
    <lineage>
        <taxon>Eukaryota</taxon>
        <taxon>Metazoa</taxon>
        <taxon>Ecdysozoa</taxon>
        <taxon>Arthropoda</taxon>
        <taxon>Hexapoda</taxon>
        <taxon>Insecta</taxon>
        <taxon>Pterygota</taxon>
        <taxon>Neoptera</taxon>
        <taxon>Endopterygota</taxon>
        <taxon>Coleoptera</taxon>
        <taxon>Polyphaga</taxon>
        <taxon>Cucujiformia</taxon>
        <taxon>Curculionidae</taxon>
        <taxon>Scolytinae</taxon>
        <taxon>Tomicus</taxon>
    </lineage>
</organism>
<reference evidence="2" key="1">
    <citation type="submission" date="2015-05" db="EMBL/GenBank/DDBJ databases">
        <title>Identification and expression pattern analysis of odorant binding proteins and chemosensory proteins in the pine shoot beetle, Tomicus yunnanensis.</title>
        <authorList>
            <person name="Zhu J.Y."/>
        </authorList>
    </citation>
    <scope>NUCLEOTIDE SEQUENCE</scope>
</reference>
<feature type="chain" id="PRO_5020275986" evidence="1">
    <location>
        <begin position="26"/>
        <end position="127"/>
    </location>
</feature>
<dbReference type="InterPro" id="IPR036728">
    <property type="entry name" value="PBP_GOBP_sf"/>
</dbReference>
<dbReference type="EMBL" id="KR701859">
    <property type="protein sequence ID" value="AMP19494.1"/>
    <property type="molecule type" value="mRNA"/>
</dbReference>
<dbReference type="SUPFAM" id="SSF47565">
    <property type="entry name" value="Insect pheromone/odorant-binding proteins"/>
    <property type="match status" value="1"/>
</dbReference>
<dbReference type="Gene3D" id="1.10.238.20">
    <property type="entry name" value="Pheromone/general odorant binding protein domain"/>
    <property type="match status" value="1"/>
</dbReference>
<feature type="signal peptide" evidence="1">
    <location>
        <begin position="1"/>
        <end position="25"/>
    </location>
</feature>
<evidence type="ECO:0000256" key="1">
    <source>
        <dbReference type="SAM" id="SignalP"/>
    </source>
</evidence>
<keyword evidence="1" id="KW-0732">Signal</keyword>
<dbReference type="Pfam" id="PF01395">
    <property type="entry name" value="PBP_GOBP"/>
    <property type="match status" value="1"/>
</dbReference>
<dbReference type="AlphaFoldDB" id="A0A4P2HJ07"/>
<name>A0A4P2HJ07_9CUCU</name>